<keyword evidence="5" id="KW-1185">Reference proteome</keyword>
<sequence>MPPLSPGPRDPHHALEVGPVMLRRATATTAFRRQQRLD</sequence>
<reference evidence="1" key="3">
    <citation type="submission" date="2016-04" db="EMBL/GenBank/DDBJ databases">
        <authorList>
            <person name="Evans L.H."/>
            <person name="Alamgir A."/>
            <person name="Owens N."/>
            <person name="Weber N.D."/>
            <person name="Virtaneva K."/>
            <person name="Barbian K."/>
            <person name="Babar A."/>
            <person name="Rosenke K."/>
        </authorList>
    </citation>
    <scope>NUCLEOTIDE SEQUENCE</scope>
    <source>
        <strain evidence="1">S21-N3</strain>
    </source>
</reference>
<proteinExistence type="predicted"/>
<dbReference type="KEGG" id="ery:CP97_14712"/>
<dbReference type="EMBL" id="CP011310">
    <property type="protein sequence ID" value="ANC50398.1"/>
    <property type="molecule type" value="Genomic_DNA"/>
</dbReference>
<evidence type="ECO:0000313" key="1">
    <source>
        <dbReference type="EMBL" id="AKQ42265.2"/>
    </source>
</evidence>
<accession>A0A0H4VD49</accession>
<dbReference type="Proteomes" id="UP000059113">
    <property type="component" value="Chromosome"/>
</dbReference>
<dbReference type="EMBL" id="CP011310">
    <property type="protein sequence ID" value="AKQ42265.2"/>
    <property type="molecule type" value="Genomic_DNA"/>
</dbReference>
<evidence type="ECO:0000313" key="2">
    <source>
        <dbReference type="EMBL" id="ANC50333.1"/>
    </source>
</evidence>
<dbReference type="EMBL" id="CP011310">
    <property type="protein sequence ID" value="ANC50354.1"/>
    <property type="molecule type" value="Genomic_DNA"/>
</dbReference>
<evidence type="ECO:0000313" key="4">
    <source>
        <dbReference type="EMBL" id="ANC50398.1"/>
    </source>
</evidence>
<organism evidence="1 5">
    <name type="scientific">Aurantiacibacter atlanticus</name>
    <dbReference type="NCBI Taxonomy" id="1648404"/>
    <lineage>
        <taxon>Bacteria</taxon>
        <taxon>Pseudomonadati</taxon>
        <taxon>Pseudomonadota</taxon>
        <taxon>Alphaproteobacteria</taxon>
        <taxon>Sphingomonadales</taxon>
        <taxon>Erythrobacteraceae</taxon>
        <taxon>Aurantiacibacter</taxon>
    </lineage>
</organism>
<dbReference type="KEGG" id="ery:CP97_09900"/>
<protein>
    <submittedName>
        <fullName evidence="1">Uncharacterized protein</fullName>
    </submittedName>
</protein>
<name>A0A0H4VD49_9SPHN</name>
<dbReference type="AlphaFoldDB" id="A0A0H4VD49"/>
<reference evidence="1 5" key="1">
    <citation type="journal article" date="2015" name="Int. J. Syst. Evol. Microbiol.">
        <title>Erythrobacter atlanticus sp. nov., a bacterium from ocean sediment able to degrade polycyclic aromatic hydrocarbons.</title>
        <authorList>
            <person name="Zhuang L."/>
            <person name="Liu Y."/>
            <person name="Wang L."/>
            <person name="Wang W."/>
            <person name="Shao Z."/>
        </authorList>
    </citation>
    <scope>NUCLEOTIDE SEQUENCE [LARGE SCALE GENOMIC DNA]</scope>
    <source>
        <strain evidence="1">S21-N3</strain>
        <strain evidence="5">s21-N3</strain>
    </source>
</reference>
<gene>
    <name evidence="1" type="ORF">CP97_09900</name>
    <name evidence="2" type="ORF">CP97_14647</name>
    <name evidence="3" type="ORF">CP97_14668</name>
    <name evidence="4" type="ORF">CP97_14712</name>
</gene>
<dbReference type="KEGG" id="ery:CP97_14647"/>
<dbReference type="EMBL" id="CP011310">
    <property type="protein sequence ID" value="ANC50333.1"/>
    <property type="molecule type" value="Genomic_DNA"/>
</dbReference>
<dbReference type="KEGG" id="ery:CP97_14668"/>
<evidence type="ECO:0000313" key="3">
    <source>
        <dbReference type="EMBL" id="ANC50354.1"/>
    </source>
</evidence>
<evidence type="ECO:0000313" key="5">
    <source>
        <dbReference type="Proteomes" id="UP000059113"/>
    </source>
</evidence>
<reference evidence="5" key="2">
    <citation type="submission" date="2015-04" db="EMBL/GenBank/DDBJ databases">
        <title>The complete genome sequence of Erythrobacter sp. s21-N3.</title>
        <authorList>
            <person name="Zhuang L."/>
            <person name="Liu Y."/>
            <person name="Shao Z."/>
        </authorList>
    </citation>
    <scope>NUCLEOTIDE SEQUENCE [LARGE SCALE GENOMIC DNA]</scope>
    <source>
        <strain evidence="5">s21-N3</strain>
    </source>
</reference>